<accession>H0G395</accession>
<dbReference type="PATRIC" id="fig|1107881.3.peg.4010"/>
<evidence type="ECO:0000313" key="3">
    <source>
        <dbReference type="Proteomes" id="UP000004038"/>
    </source>
</evidence>
<dbReference type="RefSeq" id="WP_003531266.1">
    <property type="nucleotide sequence ID" value="NZ_AGVV01000041.1"/>
</dbReference>
<reference evidence="2 3" key="1">
    <citation type="journal article" date="2012" name="J. Bacteriol.">
        <title>Draft Genome Sequence of Sinorhizobium meliloti CCNWSX0020, a Nitrogen-Fixing Symbiont with Copper Tolerance Capability Isolated from Lead-Zinc Mine Tailings.</title>
        <authorList>
            <person name="Li Z."/>
            <person name="Ma Z."/>
            <person name="Hao X."/>
            <person name="Wei G."/>
        </authorList>
    </citation>
    <scope>NUCLEOTIDE SEQUENCE [LARGE SCALE GENOMIC DNA]</scope>
    <source>
        <strain evidence="2 3">CCNWSX0020</strain>
    </source>
</reference>
<gene>
    <name evidence="2" type="ORF">SM0020_19707</name>
</gene>
<dbReference type="Proteomes" id="UP000004038">
    <property type="component" value="Unassembled WGS sequence"/>
</dbReference>
<dbReference type="AlphaFoldDB" id="H0G395"/>
<evidence type="ECO:0000256" key="1">
    <source>
        <dbReference type="SAM" id="MobiDB-lite"/>
    </source>
</evidence>
<name>H0G395_RHIML</name>
<proteinExistence type="predicted"/>
<feature type="region of interest" description="Disordered" evidence="1">
    <location>
        <begin position="1"/>
        <end position="31"/>
    </location>
</feature>
<organism evidence="2 3">
    <name type="scientific">Sinorhizobium meliloti CCNWSX0020</name>
    <dbReference type="NCBI Taxonomy" id="1107881"/>
    <lineage>
        <taxon>Bacteria</taxon>
        <taxon>Pseudomonadati</taxon>
        <taxon>Pseudomonadota</taxon>
        <taxon>Alphaproteobacteria</taxon>
        <taxon>Hyphomicrobiales</taxon>
        <taxon>Rhizobiaceae</taxon>
        <taxon>Sinorhizobium/Ensifer group</taxon>
        <taxon>Sinorhizobium</taxon>
    </lineage>
</organism>
<dbReference type="EMBL" id="AGVV01000041">
    <property type="protein sequence ID" value="EHK76258.1"/>
    <property type="molecule type" value="Genomic_DNA"/>
</dbReference>
<protein>
    <submittedName>
        <fullName evidence="2">Uncharacterized protein</fullName>
    </submittedName>
</protein>
<sequence>MSPLIRPAGHLLPASGAKETSGKRQASSAVECGARQSGVSLLPAGGEKVAAAG</sequence>
<evidence type="ECO:0000313" key="2">
    <source>
        <dbReference type="EMBL" id="EHK76258.1"/>
    </source>
</evidence>